<dbReference type="Pfam" id="PF07859">
    <property type="entry name" value="Abhydrolase_3"/>
    <property type="match status" value="1"/>
</dbReference>
<evidence type="ECO:0000313" key="3">
    <source>
        <dbReference type="EMBL" id="KAJ4848480.1"/>
    </source>
</evidence>
<feature type="domain" description="Alpha/beta hydrolase fold-3" evidence="2">
    <location>
        <begin position="88"/>
        <end position="301"/>
    </location>
</feature>
<evidence type="ECO:0000259" key="2">
    <source>
        <dbReference type="Pfam" id="PF07859"/>
    </source>
</evidence>
<dbReference type="OrthoDB" id="408631at2759"/>
<dbReference type="GO" id="GO:0016787">
    <property type="term" value="F:hydrolase activity"/>
    <property type="evidence" value="ECO:0007669"/>
    <property type="project" value="InterPro"/>
</dbReference>
<comment type="caution">
    <text evidence="3">The sequence shown here is derived from an EMBL/GenBank/DDBJ whole genome shotgun (WGS) entry which is preliminary data.</text>
</comment>
<dbReference type="Gene3D" id="3.40.50.1820">
    <property type="entry name" value="alpha/beta hydrolase"/>
    <property type="match status" value="1"/>
</dbReference>
<evidence type="ECO:0000313" key="4">
    <source>
        <dbReference type="Proteomes" id="UP001141552"/>
    </source>
</evidence>
<organism evidence="3 4">
    <name type="scientific">Turnera subulata</name>
    <dbReference type="NCBI Taxonomy" id="218843"/>
    <lineage>
        <taxon>Eukaryota</taxon>
        <taxon>Viridiplantae</taxon>
        <taxon>Streptophyta</taxon>
        <taxon>Embryophyta</taxon>
        <taxon>Tracheophyta</taxon>
        <taxon>Spermatophyta</taxon>
        <taxon>Magnoliopsida</taxon>
        <taxon>eudicotyledons</taxon>
        <taxon>Gunneridae</taxon>
        <taxon>Pentapetalae</taxon>
        <taxon>rosids</taxon>
        <taxon>fabids</taxon>
        <taxon>Malpighiales</taxon>
        <taxon>Passifloraceae</taxon>
        <taxon>Turnera</taxon>
    </lineage>
</organism>
<reference evidence="3" key="2">
    <citation type="journal article" date="2023" name="Plants (Basel)">
        <title>Annotation of the Turnera subulata (Passifloraceae) Draft Genome Reveals the S-Locus Evolved after the Divergence of Turneroideae from Passifloroideae in a Stepwise Manner.</title>
        <authorList>
            <person name="Henning P.M."/>
            <person name="Roalson E.H."/>
            <person name="Mir W."/>
            <person name="McCubbin A.G."/>
            <person name="Shore J.S."/>
        </authorList>
    </citation>
    <scope>NUCLEOTIDE SEQUENCE</scope>
    <source>
        <strain evidence="3">F60SS</strain>
    </source>
</reference>
<name>A0A9Q0GG91_9ROSI</name>
<dbReference type="EMBL" id="JAKUCV010000897">
    <property type="protein sequence ID" value="KAJ4848480.1"/>
    <property type="molecule type" value="Genomic_DNA"/>
</dbReference>
<sequence>MSNFYNHLHLKIHPDGTVTRMLSFPLASADPDFGSPDSPAAIKDFPLNPEKKTSVRLYIPSKLINTKTNTTSNDNDNENKGSGRLPIVIFFQGNVFVMFSTDNLPIHKKCTKYVNFMPAIVVLVGCCLAPEHRIPTQYDDAIDALQWVKKQVLDPNGEPWLKDYGDPSRCFMHGDDSGGNIVYHSALRAMGLDLSPLKVVGLILNQPLFGGMKRKKSELKYAGDHIMPVPALDLVWELALPKGTDRDHRYCNPLVDEPIKEMLHKLPRCLVFGFGMAPLVDRQQDFVEMLAMNGVNVEAHFDQVGFYRIDAVDQKRAEAMSSIVKEFINS</sequence>
<dbReference type="InterPro" id="IPR050466">
    <property type="entry name" value="Carboxylest/Gibb_receptor"/>
</dbReference>
<accession>A0A9Q0GG91</accession>
<dbReference type="Proteomes" id="UP001141552">
    <property type="component" value="Unassembled WGS sequence"/>
</dbReference>
<reference evidence="3" key="1">
    <citation type="submission" date="2022-02" db="EMBL/GenBank/DDBJ databases">
        <authorList>
            <person name="Henning P.M."/>
            <person name="McCubbin A.G."/>
            <person name="Shore J.S."/>
        </authorList>
    </citation>
    <scope>NUCLEOTIDE SEQUENCE</scope>
    <source>
        <strain evidence="3">F60SS</strain>
        <tissue evidence="3">Leaves</tissue>
    </source>
</reference>
<gene>
    <name evidence="3" type="ORF">Tsubulata_003353</name>
</gene>
<evidence type="ECO:0000256" key="1">
    <source>
        <dbReference type="ARBA" id="ARBA00010515"/>
    </source>
</evidence>
<keyword evidence="4" id="KW-1185">Reference proteome</keyword>
<protein>
    <recommendedName>
        <fullName evidence="2">Alpha/beta hydrolase fold-3 domain-containing protein</fullName>
    </recommendedName>
</protein>
<dbReference type="InterPro" id="IPR029058">
    <property type="entry name" value="AB_hydrolase_fold"/>
</dbReference>
<dbReference type="SUPFAM" id="SSF53474">
    <property type="entry name" value="alpha/beta-Hydrolases"/>
    <property type="match status" value="1"/>
</dbReference>
<comment type="similarity">
    <text evidence="1">Belongs to the 'GDXG' lipolytic enzyme family.</text>
</comment>
<dbReference type="AlphaFoldDB" id="A0A9Q0GG91"/>
<dbReference type="PANTHER" id="PTHR23024:SF673">
    <property type="entry name" value="ALPHA_BETA HYDROLASE FOLD-3 DOMAIN-CONTAINING PROTEIN"/>
    <property type="match status" value="1"/>
</dbReference>
<dbReference type="InterPro" id="IPR013094">
    <property type="entry name" value="AB_hydrolase_3"/>
</dbReference>
<proteinExistence type="inferred from homology"/>
<dbReference type="PANTHER" id="PTHR23024">
    <property type="entry name" value="ARYLACETAMIDE DEACETYLASE"/>
    <property type="match status" value="1"/>
</dbReference>